<evidence type="ECO:0000259" key="17">
    <source>
        <dbReference type="PROSITE" id="PS51387"/>
    </source>
</evidence>
<accession>A0ABT8JMI6</accession>
<evidence type="ECO:0000256" key="11">
    <source>
        <dbReference type="ARBA" id="ARBA00022984"/>
    </source>
</evidence>
<dbReference type="NCBIfam" id="NF010480">
    <property type="entry name" value="PRK13905.1"/>
    <property type="match status" value="1"/>
</dbReference>
<dbReference type="InterPro" id="IPR016166">
    <property type="entry name" value="FAD-bd_PCMH"/>
</dbReference>
<feature type="domain" description="FAD-binding PCMH-type" evidence="17">
    <location>
        <begin position="33"/>
        <end position="212"/>
    </location>
</feature>
<dbReference type="Gene3D" id="3.30.43.10">
    <property type="entry name" value="Uridine Diphospho-n-acetylenolpyruvylglucosamine Reductase, domain 2"/>
    <property type="match status" value="1"/>
</dbReference>
<evidence type="ECO:0000256" key="2">
    <source>
        <dbReference type="ARBA" id="ARBA00003921"/>
    </source>
</evidence>
<evidence type="ECO:0000256" key="8">
    <source>
        <dbReference type="ARBA" id="ARBA00022827"/>
    </source>
</evidence>
<dbReference type="PANTHER" id="PTHR21071:SF4">
    <property type="entry name" value="UDP-N-ACETYLENOLPYRUVOYLGLUCOSAMINE REDUCTASE"/>
    <property type="match status" value="1"/>
</dbReference>
<dbReference type="HAMAP" id="MF_00037">
    <property type="entry name" value="MurB"/>
    <property type="match status" value="1"/>
</dbReference>
<evidence type="ECO:0000256" key="4">
    <source>
        <dbReference type="ARBA" id="ARBA00004752"/>
    </source>
</evidence>
<evidence type="ECO:0000256" key="16">
    <source>
        <dbReference type="HAMAP-Rule" id="MF_00037"/>
    </source>
</evidence>
<keyword evidence="12 16" id="KW-0560">Oxidoreductase</keyword>
<evidence type="ECO:0000313" key="18">
    <source>
        <dbReference type="EMBL" id="MDN4606371.1"/>
    </source>
</evidence>
<comment type="caution">
    <text evidence="18">The sequence shown here is derived from an EMBL/GenBank/DDBJ whole genome shotgun (WGS) entry which is preliminary data.</text>
</comment>
<comment type="similarity">
    <text evidence="16">Belongs to the MurB family.</text>
</comment>
<comment type="subcellular location">
    <subcellularLocation>
        <location evidence="3 16">Cytoplasm</location>
    </subcellularLocation>
</comment>
<evidence type="ECO:0000256" key="6">
    <source>
        <dbReference type="ARBA" id="ARBA00022618"/>
    </source>
</evidence>
<organism evidence="18 19">
    <name type="scientific">Sporosarcina highlanderae</name>
    <dbReference type="NCBI Taxonomy" id="3035916"/>
    <lineage>
        <taxon>Bacteria</taxon>
        <taxon>Bacillati</taxon>
        <taxon>Bacillota</taxon>
        <taxon>Bacilli</taxon>
        <taxon>Bacillales</taxon>
        <taxon>Caryophanaceae</taxon>
        <taxon>Sporosarcina</taxon>
    </lineage>
</organism>
<dbReference type="InterPro" id="IPR016169">
    <property type="entry name" value="FAD-bd_PCMH_sub2"/>
</dbReference>
<comment type="pathway">
    <text evidence="4 16">Cell wall biogenesis; peptidoglycan biosynthesis.</text>
</comment>
<reference evidence="18" key="1">
    <citation type="submission" date="2023-03" db="EMBL/GenBank/DDBJ databases">
        <title>MT1 and MT2 Draft Genomes of Novel Species.</title>
        <authorList>
            <person name="Venkateswaran K."/>
        </authorList>
    </citation>
    <scope>NUCLEOTIDE SEQUENCE</scope>
    <source>
        <strain evidence="18">F6_3S_P_2</strain>
    </source>
</reference>
<dbReference type="SUPFAM" id="SSF56176">
    <property type="entry name" value="FAD-binding/transporter-associated domain-like"/>
    <property type="match status" value="1"/>
</dbReference>
<evidence type="ECO:0000256" key="7">
    <source>
        <dbReference type="ARBA" id="ARBA00022630"/>
    </source>
</evidence>
<keyword evidence="10 16" id="KW-0133">Cell shape</keyword>
<dbReference type="InterPro" id="IPR011601">
    <property type="entry name" value="MurB_C"/>
</dbReference>
<dbReference type="EMBL" id="JAROCC010000002">
    <property type="protein sequence ID" value="MDN4606371.1"/>
    <property type="molecule type" value="Genomic_DNA"/>
</dbReference>
<dbReference type="Gene3D" id="3.30.465.10">
    <property type="match status" value="1"/>
</dbReference>
<dbReference type="SUPFAM" id="SSF56194">
    <property type="entry name" value="Uridine diphospho-N-Acetylenolpyruvylglucosamine reductase, MurB, C-terminal domain"/>
    <property type="match status" value="1"/>
</dbReference>
<keyword evidence="8 16" id="KW-0274">FAD</keyword>
<sequence length="304" mass="32827">MSKHQWFEELRGLITEGIILIDEPLNKYTMTKLGGVADILAIPGTIEETEAIVRYAYEKEIPLLLLGNGSNMVVRDGGVRGIVLHLSKLDGIQVDGNRIHAEAGALIIDVSKRATEESLTGLEFACGIPGSIGGAMAMNAGAYGGEIKDIILQCTVLTKSGERLVLSKDELELGYRKSIIAAEGYYVLSADFTLAEGDQEAIRAKVADLTYQRESKQPLEFPSAGSVFKRPPGYFAGKLIQDCGLQGKGCGGAEVSTKHAGFIINKNRATASDYIATINMVRSEVKKQFDVELELEVKIVGEET</sequence>
<feature type="active site" evidence="16">
    <location>
        <position position="296"/>
    </location>
</feature>
<evidence type="ECO:0000256" key="14">
    <source>
        <dbReference type="ARBA" id="ARBA00023316"/>
    </source>
</evidence>
<evidence type="ECO:0000256" key="9">
    <source>
        <dbReference type="ARBA" id="ARBA00022857"/>
    </source>
</evidence>
<evidence type="ECO:0000256" key="1">
    <source>
        <dbReference type="ARBA" id="ARBA00001974"/>
    </source>
</evidence>
<dbReference type="PANTHER" id="PTHR21071">
    <property type="entry name" value="UDP-N-ACETYLENOLPYRUVOYLGLUCOSAMINE REDUCTASE"/>
    <property type="match status" value="1"/>
</dbReference>
<dbReference type="Proteomes" id="UP001175097">
    <property type="component" value="Unassembled WGS sequence"/>
</dbReference>
<dbReference type="PROSITE" id="PS51387">
    <property type="entry name" value="FAD_PCMH"/>
    <property type="match status" value="1"/>
</dbReference>
<evidence type="ECO:0000256" key="5">
    <source>
        <dbReference type="ARBA" id="ARBA00022490"/>
    </source>
</evidence>
<evidence type="ECO:0000256" key="3">
    <source>
        <dbReference type="ARBA" id="ARBA00004496"/>
    </source>
</evidence>
<dbReference type="InterPro" id="IPR016167">
    <property type="entry name" value="FAD-bd_PCMH_sub1"/>
</dbReference>
<proteinExistence type="inferred from homology"/>
<keyword evidence="5 16" id="KW-0963">Cytoplasm</keyword>
<keyword evidence="6 16" id="KW-0132">Cell division</keyword>
<comment type="function">
    <text evidence="2 16">Cell wall formation.</text>
</comment>
<dbReference type="Pfam" id="PF01565">
    <property type="entry name" value="FAD_binding_4"/>
    <property type="match status" value="1"/>
</dbReference>
<dbReference type="EC" id="1.3.1.98" evidence="16"/>
<evidence type="ECO:0000256" key="13">
    <source>
        <dbReference type="ARBA" id="ARBA00023306"/>
    </source>
</evidence>
<evidence type="ECO:0000313" key="19">
    <source>
        <dbReference type="Proteomes" id="UP001175097"/>
    </source>
</evidence>
<keyword evidence="7 16" id="KW-0285">Flavoprotein</keyword>
<dbReference type="Gene3D" id="3.90.78.10">
    <property type="entry name" value="UDP-N-acetylenolpyruvoylglucosamine reductase, C-terminal domain"/>
    <property type="match status" value="1"/>
</dbReference>
<keyword evidence="14 16" id="KW-0961">Cell wall biogenesis/degradation</keyword>
<keyword evidence="19" id="KW-1185">Reference proteome</keyword>
<feature type="active site" evidence="16">
    <location>
        <position position="176"/>
    </location>
</feature>
<dbReference type="Pfam" id="PF02873">
    <property type="entry name" value="MurB_C"/>
    <property type="match status" value="1"/>
</dbReference>
<evidence type="ECO:0000256" key="10">
    <source>
        <dbReference type="ARBA" id="ARBA00022960"/>
    </source>
</evidence>
<keyword evidence="13 16" id="KW-0131">Cell cycle</keyword>
<keyword evidence="11 16" id="KW-0573">Peptidoglycan synthesis</keyword>
<evidence type="ECO:0000256" key="12">
    <source>
        <dbReference type="ARBA" id="ARBA00023002"/>
    </source>
</evidence>
<evidence type="ECO:0000256" key="15">
    <source>
        <dbReference type="ARBA" id="ARBA00048914"/>
    </source>
</evidence>
<dbReference type="InterPro" id="IPR036635">
    <property type="entry name" value="MurB_C_sf"/>
</dbReference>
<dbReference type="NCBIfam" id="TIGR00179">
    <property type="entry name" value="murB"/>
    <property type="match status" value="1"/>
</dbReference>
<keyword evidence="9 16" id="KW-0521">NADP</keyword>
<comment type="cofactor">
    <cofactor evidence="1 16">
        <name>FAD</name>
        <dbReference type="ChEBI" id="CHEBI:57692"/>
    </cofactor>
</comment>
<dbReference type="InterPro" id="IPR003170">
    <property type="entry name" value="MurB"/>
</dbReference>
<dbReference type="InterPro" id="IPR036318">
    <property type="entry name" value="FAD-bd_PCMH-like_sf"/>
</dbReference>
<feature type="active site" description="Proton donor" evidence="16">
    <location>
        <position position="226"/>
    </location>
</feature>
<dbReference type="GO" id="GO:0008762">
    <property type="term" value="F:UDP-N-acetylmuramate dehydrogenase activity"/>
    <property type="evidence" value="ECO:0007669"/>
    <property type="project" value="UniProtKB-EC"/>
</dbReference>
<gene>
    <name evidence="16 18" type="primary">murB</name>
    <name evidence="18" type="ORF">P5G49_02640</name>
</gene>
<dbReference type="RefSeq" id="WP_301241924.1">
    <property type="nucleotide sequence ID" value="NZ_JAROCC010000002.1"/>
</dbReference>
<name>A0ABT8JMI6_9BACL</name>
<protein>
    <recommendedName>
        <fullName evidence="16">UDP-N-acetylenolpyruvoylglucosamine reductase</fullName>
        <ecNumber evidence="16">1.3.1.98</ecNumber>
    </recommendedName>
    <alternativeName>
        <fullName evidence="16">UDP-N-acetylmuramate dehydrogenase</fullName>
    </alternativeName>
</protein>
<comment type="catalytic activity">
    <reaction evidence="15 16">
        <text>UDP-N-acetyl-alpha-D-muramate + NADP(+) = UDP-N-acetyl-3-O-(1-carboxyvinyl)-alpha-D-glucosamine + NADPH + H(+)</text>
        <dbReference type="Rhea" id="RHEA:12248"/>
        <dbReference type="ChEBI" id="CHEBI:15378"/>
        <dbReference type="ChEBI" id="CHEBI:57783"/>
        <dbReference type="ChEBI" id="CHEBI:58349"/>
        <dbReference type="ChEBI" id="CHEBI:68483"/>
        <dbReference type="ChEBI" id="CHEBI:70757"/>
        <dbReference type="EC" id="1.3.1.98"/>
    </reaction>
</comment>
<dbReference type="InterPro" id="IPR006094">
    <property type="entry name" value="Oxid_FAD_bind_N"/>
</dbReference>